<accession>A0A379G969</accession>
<sequence length="311" mass="34550">MKTILLSIVMMGAALTADAQATVKVNFNKNDTTIYKDVFKVAIDLPMGQGSKSVTVTKNTRYVVLDKTPQGYKIEYNVVDTQFDGDKDVVEQAQVAGNQYLKGVKMILQTNTDGKVEKILNLAEVAAAGSKNAIADIEEDYKKTPEMEQILPKAKVLTAISEQFEEKALIDNLNETSFLLYYGKDLKKNSKEDIMKQGMKLTSTYTVANNGGNTVITTNLKDNMTESDVKKMIIDQMKKMGMGDEVTSQIEVGWDQMKAMGMTNISANGTDINTFLPNGWLQTQTGKASTKLMGMEMKFNTQCDILYKNWK</sequence>
<name>A0A379G969_9BACT</name>
<keyword evidence="1" id="KW-0732">Signal</keyword>
<feature type="chain" id="PRO_5016789242" description="DUF4412 domain-containing protein" evidence="1">
    <location>
        <begin position="22"/>
        <end position="311"/>
    </location>
</feature>
<evidence type="ECO:0000256" key="1">
    <source>
        <dbReference type="SAM" id="SignalP"/>
    </source>
</evidence>
<dbReference type="OrthoDB" id="1086355at2"/>
<proteinExistence type="predicted"/>
<evidence type="ECO:0008006" key="4">
    <source>
        <dbReference type="Google" id="ProtNLM"/>
    </source>
</evidence>
<dbReference type="Proteomes" id="UP000254235">
    <property type="component" value="Unassembled WGS sequence"/>
</dbReference>
<organism evidence="2 3">
    <name type="scientific">Prevotella pallens</name>
    <dbReference type="NCBI Taxonomy" id="60133"/>
    <lineage>
        <taxon>Bacteria</taxon>
        <taxon>Pseudomonadati</taxon>
        <taxon>Bacteroidota</taxon>
        <taxon>Bacteroidia</taxon>
        <taxon>Bacteroidales</taxon>
        <taxon>Prevotellaceae</taxon>
        <taxon>Prevotella</taxon>
    </lineage>
</organism>
<dbReference type="EMBL" id="UGTP01000002">
    <property type="protein sequence ID" value="SUC37431.1"/>
    <property type="molecule type" value="Genomic_DNA"/>
</dbReference>
<reference evidence="2 3" key="1">
    <citation type="submission" date="2018-06" db="EMBL/GenBank/DDBJ databases">
        <authorList>
            <consortium name="Pathogen Informatics"/>
            <person name="Doyle S."/>
        </authorList>
    </citation>
    <scope>NUCLEOTIDE SEQUENCE [LARGE SCALE GENOMIC DNA]</scope>
    <source>
        <strain evidence="2 3">NCTC13043</strain>
    </source>
</reference>
<protein>
    <recommendedName>
        <fullName evidence="4">DUF4412 domain-containing protein</fullName>
    </recommendedName>
</protein>
<feature type="signal peptide" evidence="1">
    <location>
        <begin position="1"/>
        <end position="21"/>
    </location>
</feature>
<gene>
    <name evidence="2" type="ORF">NCTC13043_01919</name>
</gene>
<dbReference type="GeneID" id="78571565"/>
<dbReference type="RefSeq" id="WP_115083889.1">
    <property type="nucleotide sequence ID" value="NZ_UGTP01000002.1"/>
</dbReference>
<dbReference type="AlphaFoldDB" id="A0A379G969"/>
<evidence type="ECO:0000313" key="2">
    <source>
        <dbReference type="EMBL" id="SUC37431.1"/>
    </source>
</evidence>
<evidence type="ECO:0000313" key="3">
    <source>
        <dbReference type="Proteomes" id="UP000254235"/>
    </source>
</evidence>